<proteinExistence type="predicted"/>
<comment type="caution">
    <text evidence="1">The sequence shown here is derived from an EMBL/GenBank/DDBJ whole genome shotgun (WGS) entry which is preliminary data.</text>
</comment>
<sequence>MEVSSDAQEIALVASKELLPPESLVQRVDKDLKIIRSKFPVVANVHAVGMWKPGCLVFCHIKKESLDVINNSPYGPISIRDICKDIFTVTFPKPYNPDILSEIIKKEFGLKGEHNRIIAKCSNISLIREGSPTGRNTYIFYKGWGDWPAGAIHKHYWTFTVEPDSNNVELEKEEGSDLSTME</sequence>
<dbReference type="Proteomes" id="UP001642540">
    <property type="component" value="Unassembled WGS sequence"/>
</dbReference>
<organism evidence="1 2">
    <name type="scientific">Orchesella dallaii</name>
    <dbReference type="NCBI Taxonomy" id="48710"/>
    <lineage>
        <taxon>Eukaryota</taxon>
        <taxon>Metazoa</taxon>
        <taxon>Ecdysozoa</taxon>
        <taxon>Arthropoda</taxon>
        <taxon>Hexapoda</taxon>
        <taxon>Collembola</taxon>
        <taxon>Entomobryomorpha</taxon>
        <taxon>Entomobryoidea</taxon>
        <taxon>Orchesellidae</taxon>
        <taxon>Orchesellinae</taxon>
        <taxon>Orchesella</taxon>
    </lineage>
</organism>
<name>A0ABP1QT39_9HEXA</name>
<keyword evidence="2" id="KW-1185">Reference proteome</keyword>
<protein>
    <submittedName>
        <fullName evidence="1">Uncharacterized protein</fullName>
    </submittedName>
</protein>
<dbReference type="EMBL" id="CAXLJM020000046">
    <property type="protein sequence ID" value="CAL8111196.1"/>
    <property type="molecule type" value="Genomic_DNA"/>
</dbReference>
<evidence type="ECO:0000313" key="2">
    <source>
        <dbReference type="Proteomes" id="UP001642540"/>
    </source>
</evidence>
<accession>A0ABP1QT39</accession>
<gene>
    <name evidence="1" type="ORF">ODALV1_LOCUS14819</name>
</gene>
<evidence type="ECO:0000313" key="1">
    <source>
        <dbReference type="EMBL" id="CAL8111196.1"/>
    </source>
</evidence>
<reference evidence="1 2" key="1">
    <citation type="submission" date="2024-08" db="EMBL/GenBank/DDBJ databases">
        <authorList>
            <person name="Cucini C."/>
            <person name="Frati F."/>
        </authorList>
    </citation>
    <scope>NUCLEOTIDE SEQUENCE [LARGE SCALE GENOMIC DNA]</scope>
</reference>